<evidence type="ECO:0000256" key="3">
    <source>
        <dbReference type="SAM" id="MobiDB-lite"/>
    </source>
</evidence>
<feature type="region of interest" description="Disordered" evidence="3">
    <location>
        <begin position="53"/>
        <end position="94"/>
    </location>
</feature>
<comment type="subcellular location">
    <subcellularLocation>
        <location evidence="1">Cytoplasm</location>
    </subcellularLocation>
</comment>
<dbReference type="GO" id="GO:0005634">
    <property type="term" value="C:nucleus"/>
    <property type="evidence" value="ECO:0007669"/>
    <property type="project" value="TreeGrafter"/>
</dbReference>
<feature type="compositionally biased region" description="Basic and acidic residues" evidence="3">
    <location>
        <begin position="312"/>
        <end position="326"/>
    </location>
</feature>
<feature type="region of interest" description="Disordered" evidence="3">
    <location>
        <begin position="204"/>
        <end position="234"/>
    </location>
</feature>
<feature type="region of interest" description="Disordered" evidence="3">
    <location>
        <begin position="551"/>
        <end position="573"/>
    </location>
</feature>
<dbReference type="GO" id="GO:0017148">
    <property type="term" value="P:negative regulation of translation"/>
    <property type="evidence" value="ECO:0007669"/>
    <property type="project" value="TreeGrafter"/>
</dbReference>
<feature type="compositionally biased region" description="Basic and acidic residues" evidence="3">
    <location>
        <begin position="133"/>
        <end position="147"/>
    </location>
</feature>
<keyword evidence="5" id="KW-1185">Reference proteome</keyword>
<feature type="region of interest" description="Disordered" evidence="3">
    <location>
        <begin position="491"/>
        <end position="519"/>
    </location>
</feature>
<dbReference type="PANTHER" id="PTHR12269">
    <property type="entry name" value="EUKARYOTIC TRANSLATION INITIATION FACTOR 4E TRANSPORTER"/>
    <property type="match status" value="1"/>
</dbReference>
<feature type="compositionally biased region" description="Basic and acidic residues" evidence="3">
    <location>
        <begin position="59"/>
        <end position="94"/>
    </location>
</feature>
<dbReference type="Proteomes" id="UP000092461">
    <property type="component" value="Unassembled WGS sequence"/>
</dbReference>
<keyword evidence="2" id="KW-0963">Cytoplasm</keyword>
<dbReference type="PANTHER" id="PTHR12269:SF1">
    <property type="entry name" value="EUKARYOTIC TRANSLATION INITIATION FACTOR 4E TRANSPORTER"/>
    <property type="match status" value="1"/>
</dbReference>
<evidence type="ECO:0000313" key="4">
    <source>
        <dbReference type="EnsemblMetazoa" id="LLOJ009280-PA"/>
    </source>
</evidence>
<dbReference type="VEuPathDB" id="VectorBase:LLONM1_010449"/>
<feature type="region of interest" description="Disordered" evidence="3">
    <location>
        <begin position="128"/>
        <end position="158"/>
    </location>
</feature>
<proteinExistence type="predicted"/>
<sequence>MNGSMNGVDGGRAANRICYTLDQMKSIGDLPASRRVPQCASIDRGFYIPWKSAPSQLSRKNDTKPPGRGREARDREFREPREGVKERPERRIGSGRIVERDVQWACEGGGNSGAPLGYRNGGPLQTFDGRRKRYDDPHPTDWLERRGLGARNPPSMFDKMRSHNGGAIRRMQQQYEGEPEWLHAGPTSKFDCVELHGFDETINEEEAKDHDPSVSSSTPVKDPPHRRRESNAGIKADNLSFDKFFRAEGDVPAVEPDGATSRFSQWFPKAVPFYPRNEVSKNVKEFLQMANLGASGGEKRSDKLMSVNDIEASLRDNKMSGKEPKGGDGQQEMNEGSSNVEMDVFRKFVANMPNEQLGAKAAVPPFFVDDRNTAKLFNMGSMRWGRPTLATYVELLQKIINYGATQMNRHELLNSRDGQRYFQALMRGEMSVYNLLHAMRNLRPGREQELIIAVLFAFNQATQIFHMTPPSFVPQQPPLAFPRNPFDPMSGAHTMFPPSFGQNQGGGSPAKPQQQRFPSARELHLHTQSIMQNALMRKKMEEQLENFAKTPYGGAIDGQGASTGGRPSQSTHPLHMQFPFGFTPTSVLSKMVTTDKDAGAVPPKNDSSEASSI</sequence>
<dbReference type="EMBL" id="AJWK01032045">
    <property type="status" value="NOT_ANNOTATED_CDS"/>
    <property type="molecule type" value="Genomic_DNA"/>
</dbReference>
<accession>A0A1B0CW96</accession>
<dbReference type="GO" id="GO:0003729">
    <property type="term" value="F:mRNA binding"/>
    <property type="evidence" value="ECO:0007669"/>
    <property type="project" value="TreeGrafter"/>
</dbReference>
<evidence type="ECO:0000256" key="2">
    <source>
        <dbReference type="ARBA" id="ARBA00022490"/>
    </source>
</evidence>
<name>A0A1B0CW96_LUTLO</name>
<dbReference type="VEuPathDB" id="VectorBase:LLOJ009280"/>
<dbReference type="AlphaFoldDB" id="A0A1B0CW96"/>
<dbReference type="InterPro" id="IPR018862">
    <property type="entry name" value="eIF4E-T"/>
</dbReference>
<dbReference type="Pfam" id="PF10477">
    <property type="entry name" value="EIF4E-T"/>
    <property type="match status" value="1"/>
</dbReference>
<protein>
    <submittedName>
        <fullName evidence="4">Uncharacterized protein</fullName>
    </submittedName>
</protein>
<feature type="region of interest" description="Disordered" evidence="3">
    <location>
        <begin position="312"/>
        <end position="336"/>
    </location>
</feature>
<evidence type="ECO:0000313" key="5">
    <source>
        <dbReference type="Proteomes" id="UP000092461"/>
    </source>
</evidence>
<dbReference type="GO" id="GO:0036464">
    <property type="term" value="C:cytoplasmic ribonucleoprotein granule"/>
    <property type="evidence" value="ECO:0007669"/>
    <property type="project" value="UniProtKB-ARBA"/>
</dbReference>
<organism evidence="4 5">
    <name type="scientific">Lutzomyia longipalpis</name>
    <name type="common">Sand fly</name>
    <dbReference type="NCBI Taxonomy" id="7200"/>
    <lineage>
        <taxon>Eukaryota</taxon>
        <taxon>Metazoa</taxon>
        <taxon>Ecdysozoa</taxon>
        <taxon>Arthropoda</taxon>
        <taxon>Hexapoda</taxon>
        <taxon>Insecta</taxon>
        <taxon>Pterygota</taxon>
        <taxon>Neoptera</taxon>
        <taxon>Endopterygota</taxon>
        <taxon>Diptera</taxon>
        <taxon>Nematocera</taxon>
        <taxon>Psychodoidea</taxon>
        <taxon>Psychodidae</taxon>
        <taxon>Lutzomyia</taxon>
        <taxon>Lutzomyia</taxon>
    </lineage>
</organism>
<reference evidence="4" key="1">
    <citation type="submission" date="2020-05" db="UniProtKB">
        <authorList>
            <consortium name="EnsemblMetazoa"/>
        </authorList>
    </citation>
    <scope>IDENTIFICATION</scope>
    <source>
        <strain evidence="4">Jacobina</strain>
    </source>
</reference>
<feature type="region of interest" description="Disordered" evidence="3">
    <location>
        <begin position="593"/>
        <end position="613"/>
    </location>
</feature>
<evidence type="ECO:0000256" key="1">
    <source>
        <dbReference type="ARBA" id="ARBA00004496"/>
    </source>
</evidence>
<dbReference type="EnsemblMetazoa" id="LLOJ009280-RA">
    <property type="protein sequence ID" value="LLOJ009280-PA"/>
    <property type="gene ID" value="LLOJ009280"/>
</dbReference>